<dbReference type="EMBL" id="CP104003">
    <property type="protein sequence ID" value="UWM54127.1"/>
    <property type="molecule type" value="Genomic_DNA"/>
</dbReference>
<keyword evidence="1" id="KW-0175">Coiled coil</keyword>
<gene>
    <name evidence="2" type="ORF">N0B31_18670</name>
</gene>
<protein>
    <submittedName>
        <fullName evidence="2">Uncharacterized protein</fullName>
    </submittedName>
</protein>
<reference evidence="2" key="1">
    <citation type="submission" date="2022-09" db="EMBL/GenBank/DDBJ databases">
        <title>Diverse halophilic archaea isolated from saline environments.</title>
        <authorList>
            <person name="Cui H.-L."/>
        </authorList>
    </citation>
    <scope>NUCLEOTIDE SEQUENCE</scope>
    <source>
        <strain evidence="2">ZS-35-S2</strain>
    </source>
</reference>
<evidence type="ECO:0000313" key="3">
    <source>
        <dbReference type="Proteomes" id="UP001057580"/>
    </source>
</evidence>
<dbReference type="RefSeq" id="WP_260593121.1">
    <property type="nucleotide sequence ID" value="NZ_CP104003.1"/>
</dbReference>
<sequence>MRTEPLDDGFALSFRDDSVADELEDGAERLREQAEKLEEQAAKIRGDKQ</sequence>
<dbReference type="Proteomes" id="UP001057580">
    <property type="component" value="Chromosome"/>
</dbReference>
<keyword evidence="3" id="KW-1185">Reference proteome</keyword>
<dbReference type="AlphaFoldDB" id="A0A9E7R250"/>
<dbReference type="KEGG" id="ssai:N0B31_18670"/>
<feature type="coiled-coil region" evidence="1">
    <location>
        <begin position="20"/>
        <end position="47"/>
    </location>
</feature>
<evidence type="ECO:0000256" key="1">
    <source>
        <dbReference type="SAM" id="Coils"/>
    </source>
</evidence>
<dbReference type="GeneID" id="74944490"/>
<accession>A0A9E7R250</accession>
<name>A0A9E7R250_9EURY</name>
<proteinExistence type="predicted"/>
<organism evidence="2 3">
    <name type="scientific">Salinirubellus salinus</name>
    <dbReference type="NCBI Taxonomy" id="1364945"/>
    <lineage>
        <taxon>Archaea</taxon>
        <taxon>Methanobacteriati</taxon>
        <taxon>Methanobacteriota</taxon>
        <taxon>Stenosarchaea group</taxon>
        <taxon>Halobacteria</taxon>
        <taxon>Halobacteriales</taxon>
        <taxon>Natronomonadaceae</taxon>
        <taxon>Salinirubellus</taxon>
    </lineage>
</organism>
<evidence type="ECO:0000313" key="2">
    <source>
        <dbReference type="EMBL" id="UWM54127.1"/>
    </source>
</evidence>